<name>A0A0M8MZ96_9BASI</name>
<dbReference type="EC" id="3.4.16.-" evidence="8"/>
<dbReference type="PANTHER" id="PTHR11802:SF64">
    <property type="entry name" value="CARBOXYPEPTIDASE"/>
    <property type="match status" value="1"/>
</dbReference>
<comment type="similarity">
    <text evidence="1 8">Belongs to the peptidase S10 family.</text>
</comment>
<feature type="signal peptide" evidence="8">
    <location>
        <begin position="1"/>
        <end position="18"/>
    </location>
</feature>
<dbReference type="InterPro" id="IPR018202">
    <property type="entry name" value="Ser_caboxypep_ser_AS"/>
</dbReference>
<feature type="chain" id="PRO_5006517805" description="Carboxypeptidase" evidence="8">
    <location>
        <begin position="19"/>
        <end position="553"/>
    </location>
</feature>
<evidence type="ECO:0000256" key="8">
    <source>
        <dbReference type="RuleBase" id="RU361156"/>
    </source>
</evidence>
<dbReference type="PANTHER" id="PTHR11802">
    <property type="entry name" value="SERINE PROTEASE FAMILY S10 SERINE CARBOXYPEPTIDASE"/>
    <property type="match status" value="1"/>
</dbReference>
<organism evidence="9 10">
    <name type="scientific">Malassezia pachydermatis</name>
    <dbReference type="NCBI Taxonomy" id="77020"/>
    <lineage>
        <taxon>Eukaryota</taxon>
        <taxon>Fungi</taxon>
        <taxon>Dikarya</taxon>
        <taxon>Basidiomycota</taxon>
        <taxon>Ustilaginomycotina</taxon>
        <taxon>Malasseziomycetes</taxon>
        <taxon>Malasseziales</taxon>
        <taxon>Malasseziaceae</taxon>
        <taxon>Malassezia</taxon>
    </lineage>
</organism>
<dbReference type="PROSITE" id="PS00131">
    <property type="entry name" value="CARBOXYPEPT_SER_SER"/>
    <property type="match status" value="1"/>
</dbReference>
<sequence length="553" mass="61362">MWLQSTVVLASCAALVSAGFVKPPTDLKNVSSYAGTNVRYKEVPSGICETTEGVKSYSGYVDTGDNDHMFFWFFESHKDPKNAPLSVWFNGGPGSSSMIGLFQEVGPCRMYPNGTLYKNEYAWNKDSNLLVIDQPVTTGFSYKDLANVIYDSKNLTMKKVDGDECPSNLGEHETCMTLSMPSAKSVPSSTSGAAPTVWKILQGFFGAFPDYANTTLHLRTESYGGHYAPVFGSYILDQDAKEISNAIKLNLTSVVIGNGWIDPKIQYASYYNFTVSPGNTYDYKPYNESTSTLLFNSMYGKGNCTTLVDKCEKENTDSACRKAEKFCAANVEEVWDTLNRDYYDVRELLPDPFPYERYVKYLNEPHVLEAIGAYQSYLEGSDLISNTFWDAGDWGRSTMPYISHLLESKVPVIMHAGDSDYICNWIGNEVIANKVGGSDFVRAGYVNMEVDGVDTPGQVKQAGSFAYARVYYSGHEVPWYQPEAAYAIHHRALNGMDIATGKTKVSEDYATKGTPTSTFREGNATMQYHVLPSGTIYDYEKHAPVSSQGKQAR</sequence>
<evidence type="ECO:0000313" key="10">
    <source>
        <dbReference type="Proteomes" id="UP000037751"/>
    </source>
</evidence>
<dbReference type="GO" id="GO:0120516">
    <property type="term" value="F:diacylglycerol lipase activity"/>
    <property type="evidence" value="ECO:0007669"/>
    <property type="project" value="RHEA"/>
</dbReference>
<evidence type="ECO:0000256" key="7">
    <source>
        <dbReference type="ARBA" id="ARBA00048461"/>
    </source>
</evidence>
<dbReference type="RefSeq" id="XP_017994153.1">
    <property type="nucleotide sequence ID" value="XM_018137474.1"/>
</dbReference>
<dbReference type="GO" id="GO:0047372">
    <property type="term" value="F:monoacylglycerol lipase activity"/>
    <property type="evidence" value="ECO:0007669"/>
    <property type="project" value="RHEA"/>
</dbReference>
<keyword evidence="8" id="KW-0732">Signal</keyword>
<dbReference type="PRINTS" id="PR00724">
    <property type="entry name" value="CRBOXYPTASEC"/>
</dbReference>
<evidence type="ECO:0000256" key="4">
    <source>
        <dbReference type="ARBA" id="ARBA00022801"/>
    </source>
</evidence>
<dbReference type="Pfam" id="PF00450">
    <property type="entry name" value="Peptidase_S10"/>
    <property type="match status" value="1"/>
</dbReference>
<gene>
    <name evidence="9" type="ORF">Malapachy_2993</name>
</gene>
<keyword evidence="3 8" id="KW-0645">Protease</keyword>
<keyword evidence="4 8" id="KW-0378">Hydrolase</keyword>
<dbReference type="OrthoDB" id="443318at2759"/>
<protein>
    <recommendedName>
        <fullName evidence="8">Carboxypeptidase</fullName>
        <ecNumber evidence="8">3.4.16.-</ecNumber>
    </recommendedName>
</protein>
<dbReference type="SUPFAM" id="SSF53474">
    <property type="entry name" value="alpha/beta-Hydrolases"/>
    <property type="match status" value="1"/>
</dbReference>
<dbReference type="InterPro" id="IPR029058">
    <property type="entry name" value="AB_hydrolase_fold"/>
</dbReference>
<keyword evidence="10" id="KW-1185">Reference proteome</keyword>
<comment type="catalytic activity">
    <reaction evidence="6">
        <text>a diacylglycerol + H2O = a monoacylglycerol + a fatty acid + H(+)</text>
        <dbReference type="Rhea" id="RHEA:32731"/>
        <dbReference type="ChEBI" id="CHEBI:15377"/>
        <dbReference type="ChEBI" id="CHEBI:15378"/>
        <dbReference type="ChEBI" id="CHEBI:17408"/>
        <dbReference type="ChEBI" id="CHEBI:18035"/>
        <dbReference type="ChEBI" id="CHEBI:28868"/>
    </reaction>
</comment>
<dbReference type="Proteomes" id="UP000037751">
    <property type="component" value="Unassembled WGS sequence"/>
</dbReference>
<dbReference type="GeneID" id="28729350"/>
<dbReference type="GO" id="GO:0006508">
    <property type="term" value="P:proteolysis"/>
    <property type="evidence" value="ECO:0007669"/>
    <property type="project" value="UniProtKB-KW"/>
</dbReference>
<dbReference type="Gene3D" id="3.40.50.1820">
    <property type="entry name" value="alpha/beta hydrolase"/>
    <property type="match status" value="1"/>
</dbReference>
<dbReference type="InterPro" id="IPR001563">
    <property type="entry name" value="Peptidase_S10"/>
</dbReference>
<reference evidence="9 10" key="1">
    <citation type="submission" date="2015-07" db="EMBL/GenBank/DDBJ databases">
        <title>Draft Genome Sequence of Malassezia furfur CBS1878 and Malassezia pachydermatis CBS1879.</title>
        <authorList>
            <person name="Triana S."/>
            <person name="Ohm R."/>
            <person name="Gonzalez A."/>
            <person name="DeCock H."/>
            <person name="Restrepo S."/>
            <person name="Celis A."/>
        </authorList>
    </citation>
    <scope>NUCLEOTIDE SEQUENCE [LARGE SCALE GENOMIC DNA]</scope>
    <source>
        <strain evidence="9 10">CBS 1879</strain>
    </source>
</reference>
<evidence type="ECO:0000256" key="6">
    <source>
        <dbReference type="ARBA" id="ARBA00047591"/>
    </source>
</evidence>
<dbReference type="VEuPathDB" id="FungiDB:Malapachy_2993"/>
<dbReference type="EMBL" id="LGAV01000001">
    <property type="protein sequence ID" value="KOS16521.1"/>
    <property type="molecule type" value="Genomic_DNA"/>
</dbReference>
<comment type="catalytic activity">
    <reaction evidence="7">
        <text>a monoacylglycerol + H2O = glycerol + a fatty acid + H(+)</text>
        <dbReference type="Rhea" id="RHEA:15245"/>
        <dbReference type="ChEBI" id="CHEBI:15377"/>
        <dbReference type="ChEBI" id="CHEBI:15378"/>
        <dbReference type="ChEBI" id="CHEBI:17408"/>
        <dbReference type="ChEBI" id="CHEBI:17754"/>
        <dbReference type="ChEBI" id="CHEBI:28868"/>
    </reaction>
</comment>
<proteinExistence type="inferred from homology"/>
<accession>A0A0M8MZ96</accession>
<keyword evidence="2 8" id="KW-0121">Carboxypeptidase</keyword>
<dbReference type="GO" id="GO:0004185">
    <property type="term" value="F:serine-type carboxypeptidase activity"/>
    <property type="evidence" value="ECO:0007669"/>
    <property type="project" value="UniProtKB-UniRule"/>
</dbReference>
<evidence type="ECO:0000256" key="3">
    <source>
        <dbReference type="ARBA" id="ARBA00022670"/>
    </source>
</evidence>
<keyword evidence="5" id="KW-0325">Glycoprotein</keyword>
<evidence type="ECO:0000256" key="1">
    <source>
        <dbReference type="ARBA" id="ARBA00009431"/>
    </source>
</evidence>
<comment type="caution">
    <text evidence="9">The sequence shown here is derived from an EMBL/GenBank/DDBJ whole genome shotgun (WGS) entry which is preliminary data.</text>
</comment>
<dbReference type="AlphaFoldDB" id="A0A0M8MZ96"/>
<dbReference type="GO" id="GO:0000324">
    <property type="term" value="C:fungal-type vacuole"/>
    <property type="evidence" value="ECO:0007669"/>
    <property type="project" value="TreeGrafter"/>
</dbReference>
<evidence type="ECO:0000313" key="9">
    <source>
        <dbReference type="EMBL" id="KOS16521.1"/>
    </source>
</evidence>
<evidence type="ECO:0000256" key="2">
    <source>
        <dbReference type="ARBA" id="ARBA00022645"/>
    </source>
</evidence>
<evidence type="ECO:0000256" key="5">
    <source>
        <dbReference type="ARBA" id="ARBA00023180"/>
    </source>
</evidence>